<proteinExistence type="predicted"/>
<accession>A0ABQ0QR69</accession>
<reference evidence="1 2" key="1">
    <citation type="submission" date="2013-04" db="EMBL/GenBank/DDBJ databases">
        <title>The genome sequencing project of 58 acetic acid bacteria.</title>
        <authorList>
            <person name="Okamoto-Kainuma A."/>
            <person name="Ishikawa M."/>
            <person name="Umino S."/>
            <person name="Koizumi Y."/>
            <person name="Shiwa Y."/>
            <person name="Yoshikawa H."/>
            <person name="Matsutani M."/>
            <person name="Matsushita K."/>
        </authorList>
    </citation>
    <scope>NUCLEOTIDE SEQUENCE [LARGE SCALE GENOMIC DNA]</scope>
    <source>
        <strain evidence="1 2">NBRC 106555</strain>
    </source>
</reference>
<evidence type="ECO:0000313" key="1">
    <source>
        <dbReference type="EMBL" id="GBR54019.1"/>
    </source>
</evidence>
<dbReference type="Proteomes" id="UP001062632">
    <property type="component" value="Unassembled WGS sequence"/>
</dbReference>
<protein>
    <submittedName>
        <fullName evidence="1">Uncharacterized protein</fullName>
    </submittedName>
</protein>
<dbReference type="EMBL" id="BAQC01000043">
    <property type="protein sequence ID" value="GBR54019.1"/>
    <property type="molecule type" value="Genomic_DNA"/>
</dbReference>
<sequence length="195" mass="20785">MENVPASVFETPTAATYGMLGLGWINRSRLVIDYRNNKLFIEPTPQTITTLKQELVKEGYAAIPMQETLGKPFTVDVTIGEATRAMVVSTVAELIIDSAFAEAAHVGAGDKVGTFGGPKGATGGVYSTAAPVELRIGSWRSGPTANGTLEDTYTYSGETRPVDPRQALGGALGGDFMIKHRAVIDFGNDLLYLKK</sequence>
<organism evidence="1 2">
    <name type="scientific">Neokomagataea thailandica NBRC 106555</name>
    <dbReference type="NCBI Taxonomy" id="1223520"/>
    <lineage>
        <taxon>Bacteria</taxon>
        <taxon>Pseudomonadati</taxon>
        <taxon>Pseudomonadota</taxon>
        <taxon>Alphaproteobacteria</taxon>
        <taxon>Acetobacterales</taxon>
        <taxon>Acetobacteraceae</taxon>
        <taxon>Neokomagataea</taxon>
    </lineage>
</organism>
<comment type="caution">
    <text evidence="1">The sequence shown here is derived from an EMBL/GenBank/DDBJ whole genome shotgun (WGS) entry which is preliminary data.</text>
</comment>
<gene>
    <name evidence="1" type="ORF">AA106555_1521</name>
</gene>
<keyword evidence="2" id="KW-1185">Reference proteome</keyword>
<evidence type="ECO:0000313" key="2">
    <source>
        <dbReference type="Proteomes" id="UP001062632"/>
    </source>
</evidence>
<name>A0ABQ0QR69_9PROT</name>